<reference evidence="2 3" key="1">
    <citation type="submission" date="2020-08" db="EMBL/GenBank/DDBJ databases">
        <title>Genomic Encyclopedia of Type Strains, Phase III (KMG-III): the genomes of soil and plant-associated and newly described type strains.</title>
        <authorList>
            <person name="Whitman W."/>
        </authorList>
    </citation>
    <scope>NUCLEOTIDE SEQUENCE [LARGE SCALE GENOMIC DNA]</scope>
    <source>
        <strain evidence="2 3">CECT 3273</strain>
    </source>
</reference>
<dbReference type="AlphaFoldDB" id="A0A7W7VAQ9"/>
<dbReference type="EMBL" id="JACHJI010000024">
    <property type="protein sequence ID" value="MBB4903177.1"/>
    <property type="molecule type" value="Genomic_DNA"/>
</dbReference>
<proteinExistence type="predicted"/>
<evidence type="ECO:0000313" key="2">
    <source>
        <dbReference type="EMBL" id="MBB4903177.1"/>
    </source>
</evidence>
<accession>A0A7W7VAQ9</accession>
<evidence type="ECO:0000256" key="1">
    <source>
        <dbReference type="SAM" id="MobiDB-lite"/>
    </source>
</evidence>
<feature type="region of interest" description="Disordered" evidence="1">
    <location>
        <begin position="1"/>
        <end position="70"/>
    </location>
</feature>
<organism evidence="2 3">
    <name type="scientific">Streptomyces griseomycini</name>
    <dbReference type="NCBI Taxonomy" id="66895"/>
    <lineage>
        <taxon>Bacteria</taxon>
        <taxon>Bacillati</taxon>
        <taxon>Actinomycetota</taxon>
        <taxon>Actinomycetes</taxon>
        <taxon>Kitasatosporales</taxon>
        <taxon>Streptomycetaceae</taxon>
        <taxon>Streptomyces</taxon>
    </lineage>
</organism>
<dbReference type="Proteomes" id="UP000579523">
    <property type="component" value="Unassembled WGS sequence"/>
</dbReference>
<protein>
    <submittedName>
        <fullName evidence="2">Uncharacterized protein</fullName>
    </submittedName>
</protein>
<keyword evidence="3" id="KW-1185">Reference proteome</keyword>
<evidence type="ECO:0000313" key="3">
    <source>
        <dbReference type="Proteomes" id="UP000579523"/>
    </source>
</evidence>
<gene>
    <name evidence="2" type="ORF">FHS37_007274</name>
</gene>
<comment type="caution">
    <text evidence="2">The sequence shown here is derived from an EMBL/GenBank/DDBJ whole genome shotgun (WGS) entry which is preliminary data.</text>
</comment>
<sequence length="97" mass="10534">MTLARAVPALIDRDDPIPGNRPRGHHLPLTRMTGQAAQRHDRLPRPAPVPADKPNPVAHHHTLGRTTIARPRNCLAPTMPRQPQAALKVALLEGAPP</sequence>
<name>A0A7W7VAQ9_9ACTN</name>